<accession>A0ABZ3FR20</accession>
<evidence type="ECO:0000259" key="2">
    <source>
        <dbReference type="Pfam" id="PF02517"/>
    </source>
</evidence>
<feature type="transmembrane region" description="Helical" evidence="1">
    <location>
        <begin position="153"/>
        <end position="171"/>
    </location>
</feature>
<dbReference type="Proteomes" id="UP001442841">
    <property type="component" value="Chromosome"/>
</dbReference>
<dbReference type="RefSeq" id="WP_425309616.1">
    <property type="nucleotide sequence ID" value="NZ_CP154795.1"/>
</dbReference>
<feature type="domain" description="CAAX prenyl protease 2/Lysostaphin resistance protein A-like" evidence="2">
    <location>
        <begin position="161"/>
        <end position="254"/>
    </location>
</feature>
<keyword evidence="1" id="KW-0472">Membrane</keyword>
<name>A0ABZ3FR20_9ACTN</name>
<dbReference type="Pfam" id="PF02517">
    <property type="entry name" value="Rce1-like"/>
    <property type="match status" value="1"/>
</dbReference>
<feature type="transmembrane region" description="Helical" evidence="1">
    <location>
        <begin position="121"/>
        <end position="141"/>
    </location>
</feature>
<protein>
    <submittedName>
        <fullName evidence="3">Type II CAAX endopeptidase family protein</fullName>
    </submittedName>
</protein>
<feature type="transmembrane region" description="Helical" evidence="1">
    <location>
        <begin position="183"/>
        <end position="213"/>
    </location>
</feature>
<feature type="transmembrane region" description="Helical" evidence="1">
    <location>
        <begin position="244"/>
        <end position="265"/>
    </location>
</feature>
<feature type="transmembrane region" description="Helical" evidence="1">
    <location>
        <begin position="219"/>
        <end position="237"/>
    </location>
</feature>
<feature type="transmembrane region" description="Helical" evidence="1">
    <location>
        <begin position="78"/>
        <end position="100"/>
    </location>
</feature>
<dbReference type="EMBL" id="CP154795">
    <property type="protein sequence ID" value="XAN08160.1"/>
    <property type="molecule type" value="Genomic_DNA"/>
</dbReference>
<keyword evidence="1" id="KW-1133">Transmembrane helix</keyword>
<proteinExistence type="predicted"/>
<evidence type="ECO:0000313" key="3">
    <source>
        <dbReference type="EMBL" id="XAN08160.1"/>
    </source>
</evidence>
<evidence type="ECO:0000313" key="4">
    <source>
        <dbReference type="Proteomes" id="UP001442841"/>
    </source>
</evidence>
<keyword evidence="4" id="KW-1185">Reference proteome</keyword>
<sequence length="313" mass="33819">MTTTHPQSLPQALTERDLPPHEYQQRLAIERPAVWRGIVALLLLIIGLFVFSAIGGVIGTMIDLVTGRLDPTQPPAGVTPAVIGGAMAGLAMLTPWSMLLQKWFFKVPMRSLHSLRNLFRWRLLARTALIVVPLWAAFQLLSPVLMPQPTTTYPLGDVIALIVIALTLTPLQSAGEEYAFRGLAFRIAASWGLGPRSGLVIGIVVSSALFMIGHAALDPWLNLYYFVFGITLAIITWRTGGIEIAVLLHAVNNVSVFLLSAIMSYDMNAGFDRSAGVASPAMLVPCAMLILIAGVVCWRTRSGAARTAPVTRG</sequence>
<gene>
    <name evidence="3" type="ORF">AADG42_12890</name>
</gene>
<reference evidence="3 4" key="1">
    <citation type="submission" date="2024-04" db="EMBL/GenBank/DDBJ databases">
        <title>Isolation of an actinomycete strain from pig manure.</title>
        <authorList>
            <person name="Gong T."/>
            <person name="Yu Z."/>
            <person name="An M."/>
            <person name="Wei C."/>
            <person name="Yang W."/>
            <person name="Liu L."/>
        </authorList>
    </citation>
    <scope>NUCLEOTIDE SEQUENCE [LARGE SCALE GENOMIC DNA]</scope>
    <source>
        <strain evidence="3 4">ZF39</strain>
    </source>
</reference>
<evidence type="ECO:0000256" key="1">
    <source>
        <dbReference type="SAM" id="Phobius"/>
    </source>
</evidence>
<feature type="transmembrane region" description="Helical" evidence="1">
    <location>
        <begin position="277"/>
        <end position="298"/>
    </location>
</feature>
<dbReference type="InterPro" id="IPR003675">
    <property type="entry name" value="Rce1/LyrA-like_dom"/>
</dbReference>
<feature type="transmembrane region" description="Helical" evidence="1">
    <location>
        <begin position="33"/>
        <end position="58"/>
    </location>
</feature>
<organism evidence="3 4">
    <name type="scientific">Ammonicoccus fulvus</name>
    <dbReference type="NCBI Taxonomy" id="3138240"/>
    <lineage>
        <taxon>Bacteria</taxon>
        <taxon>Bacillati</taxon>
        <taxon>Actinomycetota</taxon>
        <taxon>Actinomycetes</taxon>
        <taxon>Propionibacteriales</taxon>
        <taxon>Propionibacteriaceae</taxon>
        <taxon>Ammonicoccus</taxon>
    </lineage>
</organism>
<keyword evidence="1" id="KW-0812">Transmembrane</keyword>